<feature type="transmembrane region" description="Helical" evidence="13">
    <location>
        <begin position="630"/>
        <end position="656"/>
    </location>
</feature>
<dbReference type="PRINTS" id="PR01097">
    <property type="entry name" value="TRNSRECEPTRP"/>
</dbReference>
<dbReference type="GO" id="GO:0098703">
    <property type="term" value="P:calcium ion import across plasma membrane"/>
    <property type="evidence" value="ECO:0007669"/>
    <property type="project" value="TreeGrafter"/>
</dbReference>
<dbReference type="SUPFAM" id="SSF48403">
    <property type="entry name" value="Ankyrin repeat"/>
    <property type="match status" value="1"/>
</dbReference>
<keyword evidence="16" id="KW-1185">Reference proteome</keyword>
<evidence type="ECO:0000256" key="13">
    <source>
        <dbReference type="SAM" id="Phobius"/>
    </source>
</evidence>
<evidence type="ECO:0000256" key="6">
    <source>
        <dbReference type="ARBA" id="ARBA00022737"/>
    </source>
</evidence>
<feature type="transmembrane region" description="Helical" evidence="13">
    <location>
        <begin position="552"/>
        <end position="581"/>
    </location>
</feature>
<keyword evidence="11" id="KW-0407">Ion channel</keyword>
<dbReference type="SMART" id="SM00248">
    <property type="entry name" value="ANK"/>
    <property type="match status" value="2"/>
</dbReference>
<keyword evidence="8 13" id="KW-1133">Transmembrane helix</keyword>
<dbReference type="GO" id="GO:0005886">
    <property type="term" value="C:plasma membrane"/>
    <property type="evidence" value="ECO:0007669"/>
    <property type="project" value="UniProtKB-SubCell"/>
</dbReference>
<dbReference type="GO" id="GO:0005262">
    <property type="term" value="F:calcium channel activity"/>
    <property type="evidence" value="ECO:0007669"/>
    <property type="project" value="InterPro"/>
</dbReference>
<evidence type="ECO:0000256" key="4">
    <source>
        <dbReference type="ARBA" id="ARBA00022568"/>
    </source>
</evidence>
<dbReference type="OrthoDB" id="1923662at2759"/>
<evidence type="ECO:0000256" key="3">
    <source>
        <dbReference type="ARBA" id="ARBA00022475"/>
    </source>
</evidence>
<dbReference type="Gene3D" id="1.10.287.70">
    <property type="match status" value="1"/>
</dbReference>
<dbReference type="Gene3D" id="1.25.40.20">
    <property type="entry name" value="Ankyrin repeat-containing domain"/>
    <property type="match status" value="1"/>
</dbReference>
<dbReference type="PROSITE" id="PS50297">
    <property type="entry name" value="ANK_REP_REGION"/>
    <property type="match status" value="1"/>
</dbReference>
<keyword evidence="10 13" id="KW-0472">Membrane</keyword>
<evidence type="ECO:0000259" key="14">
    <source>
        <dbReference type="Pfam" id="PF00520"/>
    </source>
</evidence>
<evidence type="ECO:0000256" key="12">
    <source>
        <dbReference type="PROSITE-ProRule" id="PRU00023"/>
    </source>
</evidence>
<keyword evidence="7" id="KW-0106">Calcium</keyword>
<keyword evidence="6" id="KW-0677">Repeat</keyword>
<feature type="transmembrane region" description="Helical" evidence="13">
    <location>
        <begin position="498"/>
        <end position="516"/>
    </location>
</feature>
<sequence length="764" mass="85318">MMNFRRMWGFLHTQRTPRLHGQEGERGRESLRDACYIQLPRVDVEEGGGPALHEATHHEQTANPKMASAPSDDVPLLSDDEQGLMEPQLPDVAEELPMAPRRLEQVPLVEGVRNALFRLSPEQAKKVLTTGECYSDYVDYGSAIHLAAEKCWDMAVFEALLLRERHYLLGLKDKTGRTPLHMVAGRGAVHLVGMFVELGGTDLLKARRNDGETPLHGAARHADVVIAMLRMNQDLLKLEDNRGHTPLCPRQPESCRDDPLVLSEVLPVMKELLRSRSESPGLESLRCCAVFRTLIKIRPNDFLTDDLENKAAWMESLTATFCTETTSYDFKRSLEGKEKEWLALLESAEPLEVVKQANCMSLVTQYWEKSYEEYTVFLEPRMVFISRVVSILVLVMSVLLHIKIINGHSPFWSASDTPLWSEITSAGAEAKHLAENVISPRYIGWATDASLWLVWAWAWAWNNDAWLYVTLATGAGFILQEVYQAIRLGASYLADSWNCIDFAGSSSIIAFAVIHFRGYSTTTEMSAGIVIALLSALRLLQTASLHQAVGPLILAVVKMISDISMFLVLYAYILLIFAGVFNVLSSDEDHEYFGTYGKATLTLFYAAVGEFNDTLNNAIESHDTLGAVLLFIYVVLSSIILLNLLIAIMASTYAAIENTKKPQYQLRIRVLNEYLSMPQHERLPPPFNLIAAIKSCQDTCSGRSGSGASSAVMRSGVVDPVTIEKWIKTADYHNSSPSDVMAALDCLPEMLVRLRHMDERMTQA</sequence>
<dbReference type="InterPro" id="IPR005821">
    <property type="entry name" value="Ion_trans_dom"/>
</dbReference>
<dbReference type="InterPro" id="IPR002110">
    <property type="entry name" value="Ankyrin_rpt"/>
</dbReference>
<evidence type="ECO:0000256" key="5">
    <source>
        <dbReference type="ARBA" id="ARBA00022692"/>
    </source>
</evidence>
<evidence type="ECO:0000256" key="10">
    <source>
        <dbReference type="ARBA" id="ARBA00023136"/>
    </source>
</evidence>
<dbReference type="PANTHER" id="PTHR10582">
    <property type="entry name" value="TRANSIENT RECEPTOR POTENTIAL ION CHANNEL PROTEIN"/>
    <property type="match status" value="1"/>
</dbReference>
<evidence type="ECO:0000256" key="1">
    <source>
        <dbReference type="ARBA" id="ARBA00004651"/>
    </source>
</evidence>
<evidence type="ECO:0000313" key="15">
    <source>
        <dbReference type="EMBL" id="CEM02405.1"/>
    </source>
</evidence>
<feature type="domain" description="Ion transport" evidence="14">
    <location>
        <begin position="462"/>
        <end position="659"/>
    </location>
</feature>
<keyword evidence="9" id="KW-0406">Ion transport</keyword>
<evidence type="ECO:0000256" key="11">
    <source>
        <dbReference type="ARBA" id="ARBA00023303"/>
    </source>
</evidence>
<dbReference type="Pfam" id="PF00520">
    <property type="entry name" value="Ion_trans"/>
    <property type="match status" value="1"/>
</dbReference>
<dbReference type="Proteomes" id="UP000041254">
    <property type="component" value="Unassembled WGS sequence"/>
</dbReference>
<keyword evidence="4" id="KW-0109">Calcium transport</keyword>
<evidence type="ECO:0000256" key="7">
    <source>
        <dbReference type="ARBA" id="ARBA00022837"/>
    </source>
</evidence>
<dbReference type="InterPro" id="IPR024862">
    <property type="entry name" value="TRPV"/>
</dbReference>
<feature type="repeat" description="ANK" evidence="12">
    <location>
        <begin position="175"/>
        <end position="199"/>
    </location>
</feature>
<evidence type="ECO:0000313" key="16">
    <source>
        <dbReference type="Proteomes" id="UP000041254"/>
    </source>
</evidence>
<keyword evidence="3" id="KW-1003">Cell membrane</keyword>
<feature type="transmembrane region" description="Helical" evidence="13">
    <location>
        <begin position="384"/>
        <end position="402"/>
    </location>
</feature>
<dbReference type="InterPro" id="IPR036770">
    <property type="entry name" value="Ankyrin_rpt-contain_sf"/>
</dbReference>
<dbReference type="InterPro" id="IPR002153">
    <property type="entry name" value="TRPC_channel"/>
</dbReference>
<dbReference type="PhylomeDB" id="A0A0G4EUX8"/>
<keyword evidence="12" id="KW-0040">ANK repeat</keyword>
<evidence type="ECO:0000256" key="9">
    <source>
        <dbReference type="ARBA" id="ARBA00023065"/>
    </source>
</evidence>
<dbReference type="Pfam" id="PF12796">
    <property type="entry name" value="Ank_2"/>
    <property type="match status" value="1"/>
</dbReference>
<dbReference type="PANTHER" id="PTHR10582:SF2">
    <property type="entry name" value="INACTIVE"/>
    <property type="match status" value="1"/>
</dbReference>
<dbReference type="STRING" id="1169540.A0A0G4EUX8"/>
<dbReference type="InParanoid" id="A0A0G4EUX8"/>
<gene>
    <name evidence="15" type="ORF">Vbra_8364</name>
</gene>
<comment type="subcellular location">
    <subcellularLocation>
        <location evidence="1">Cell membrane</location>
        <topology evidence="1">Multi-pass membrane protein</topology>
    </subcellularLocation>
</comment>
<evidence type="ECO:0000256" key="2">
    <source>
        <dbReference type="ARBA" id="ARBA00022448"/>
    </source>
</evidence>
<reference evidence="15 16" key="1">
    <citation type="submission" date="2014-11" db="EMBL/GenBank/DDBJ databases">
        <authorList>
            <person name="Zhu J."/>
            <person name="Qi W."/>
            <person name="Song R."/>
        </authorList>
    </citation>
    <scope>NUCLEOTIDE SEQUENCE [LARGE SCALE GENOMIC DNA]</scope>
</reference>
<organism evidence="15 16">
    <name type="scientific">Vitrella brassicaformis (strain CCMP3155)</name>
    <dbReference type="NCBI Taxonomy" id="1169540"/>
    <lineage>
        <taxon>Eukaryota</taxon>
        <taxon>Sar</taxon>
        <taxon>Alveolata</taxon>
        <taxon>Colpodellida</taxon>
        <taxon>Vitrellaceae</taxon>
        <taxon>Vitrella</taxon>
    </lineage>
</organism>
<dbReference type="EMBL" id="CDMY01000325">
    <property type="protein sequence ID" value="CEM02405.1"/>
    <property type="molecule type" value="Genomic_DNA"/>
</dbReference>
<evidence type="ECO:0000256" key="8">
    <source>
        <dbReference type="ARBA" id="ARBA00022989"/>
    </source>
</evidence>
<proteinExistence type="predicted"/>
<feature type="transmembrane region" description="Helical" evidence="13">
    <location>
        <begin position="466"/>
        <end position="486"/>
    </location>
</feature>
<keyword evidence="2" id="KW-0813">Transport</keyword>
<dbReference type="PROSITE" id="PS50088">
    <property type="entry name" value="ANK_REPEAT"/>
    <property type="match status" value="1"/>
</dbReference>
<name>A0A0G4EUX8_VITBC</name>
<protein>
    <recommendedName>
        <fullName evidence="14">Ion transport domain-containing protein</fullName>
    </recommendedName>
</protein>
<dbReference type="AlphaFoldDB" id="A0A0G4EUX8"/>
<keyword evidence="5 13" id="KW-0812">Transmembrane</keyword>
<dbReference type="VEuPathDB" id="CryptoDB:Vbra_8364"/>
<accession>A0A0G4EUX8</accession>
<feature type="transmembrane region" description="Helical" evidence="13">
    <location>
        <begin position="522"/>
        <end position="540"/>
    </location>
</feature>